<dbReference type="EMBL" id="JAYXHS010000002">
    <property type="protein sequence ID" value="MEC5386849.1"/>
    <property type="molecule type" value="Genomic_DNA"/>
</dbReference>
<reference evidence="2 3" key="1">
    <citation type="submission" date="2024-01" db="EMBL/GenBank/DDBJ databases">
        <title>Uliginosibacterium soil sp. nov.</title>
        <authorList>
            <person name="Lv Y."/>
        </authorList>
    </citation>
    <scope>NUCLEOTIDE SEQUENCE [LARGE SCALE GENOMIC DNA]</scope>
    <source>
        <strain evidence="2 3">H3</strain>
    </source>
</reference>
<evidence type="ECO:0000313" key="3">
    <source>
        <dbReference type="Proteomes" id="UP001331561"/>
    </source>
</evidence>
<dbReference type="Pfam" id="PF06676">
    <property type="entry name" value="DUF1178"/>
    <property type="match status" value="1"/>
</dbReference>
<feature type="region of interest" description="Disordered" evidence="1">
    <location>
        <begin position="47"/>
        <end position="78"/>
    </location>
</feature>
<dbReference type="Proteomes" id="UP001331561">
    <property type="component" value="Unassembled WGS sequence"/>
</dbReference>
<proteinExistence type="predicted"/>
<sequence length="154" mass="16944">MIVVDLICEHEHRFEGWFACSEDIESQQQRGLLTCAICGSHNMRRLPSAPHVQGSSDKAEVTQHEAATETTTTSVAAQQPEAQQLLQVLVKKLQESAAQSEDVGEDFPQEARRIHFGDAEERAIRGKATNSEVASLLDEGISVLPMPIAKEDLH</sequence>
<keyword evidence="3" id="KW-1185">Reference proteome</keyword>
<dbReference type="PIRSF" id="PIRSF032131">
    <property type="entry name" value="UCP032131"/>
    <property type="match status" value="1"/>
</dbReference>
<comment type="caution">
    <text evidence="2">The sequence shown here is derived from an EMBL/GenBank/DDBJ whole genome shotgun (WGS) entry which is preliminary data.</text>
</comment>
<feature type="compositionally biased region" description="Basic and acidic residues" evidence="1">
    <location>
        <begin position="57"/>
        <end position="67"/>
    </location>
</feature>
<name>A0ABU6K5H1_9RHOO</name>
<dbReference type="RefSeq" id="WP_327599807.1">
    <property type="nucleotide sequence ID" value="NZ_JAYXHS010000002.1"/>
</dbReference>
<accession>A0ABU6K5H1</accession>
<protein>
    <submittedName>
        <fullName evidence="2">DUF1178 family protein</fullName>
    </submittedName>
</protein>
<dbReference type="InterPro" id="IPR009562">
    <property type="entry name" value="DUF1178"/>
</dbReference>
<evidence type="ECO:0000256" key="1">
    <source>
        <dbReference type="SAM" id="MobiDB-lite"/>
    </source>
</evidence>
<organism evidence="2 3">
    <name type="scientific">Uliginosibacterium silvisoli</name>
    <dbReference type="NCBI Taxonomy" id="3114758"/>
    <lineage>
        <taxon>Bacteria</taxon>
        <taxon>Pseudomonadati</taxon>
        <taxon>Pseudomonadota</taxon>
        <taxon>Betaproteobacteria</taxon>
        <taxon>Rhodocyclales</taxon>
        <taxon>Zoogloeaceae</taxon>
        <taxon>Uliginosibacterium</taxon>
    </lineage>
</organism>
<gene>
    <name evidence="2" type="ORF">VVD49_14035</name>
</gene>
<evidence type="ECO:0000313" key="2">
    <source>
        <dbReference type="EMBL" id="MEC5386849.1"/>
    </source>
</evidence>
<feature type="compositionally biased region" description="Low complexity" evidence="1">
    <location>
        <begin position="68"/>
        <end position="78"/>
    </location>
</feature>